<evidence type="ECO:0000259" key="7">
    <source>
        <dbReference type="Pfam" id="PF00346"/>
    </source>
</evidence>
<dbReference type="InterPro" id="IPR001501">
    <property type="entry name" value="Ni-dep_hyd_lsu"/>
</dbReference>
<feature type="binding site" evidence="5">
    <location>
        <position position="339"/>
    </location>
    <ligand>
        <name>Mg(2+)</name>
        <dbReference type="ChEBI" id="CHEBI:18420"/>
    </ligand>
</feature>
<feature type="binding site" evidence="5">
    <location>
        <position position="45"/>
    </location>
    <ligand>
        <name>Mg(2+)</name>
        <dbReference type="ChEBI" id="CHEBI:18420"/>
    </ligand>
</feature>
<keyword evidence="2 6" id="KW-0813">Transport</keyword>
<comment type="caution">
    <text evidence="8">The sequence shown here is derived from an EMBL/GenBank/DDBJ whole genome shotgun (WGS) entry which is preliminary data.</text>
</comment>
<feature type="binding site" evidence="5">
    <location>
        <position position="372"/>
    </location>
    <ligand>
        <name>Ni(2+)</name>
        <dbReference type="ChEBI" id="CHEBI:49786"/>
    </ligand>
</feature>
<comment type="cofactor">
    <cofactor evidence="5">
        <name>Ni(2+)</name>
        <dbReference type="ChEBI" id="CHEBI:49786"/>
    </cofactor>
</comment>
<dbReference type="Pfam" id="PF00374">
    <property type="entry name" value="NiFeSe_Hases"/>
    <property type="match status" value="1"/>
</dbReference>
<accession>A0A2V3HXR7</accession>
<evidence type="ECO:0000256" key="4">
    <source>
        <dbReference type="ARBA" id="ARBA00023027"/>
    </source>
</evidence>
<keyword evidence="3 6" id="KW-1278">Translocase</keyword>
<evidence type="ECO:0000256" key="6">
    <source>
        <dbReference type="RuleBase" id="RU003685"/>
    </source>
</evidence>
<dbReference type="InterPro" id="IPR014029">
    <property type="entry name" value="NADH_UbQ_OxRdtase_49kDa_CS"/>
</dbReference>
<sequence length="378" mass="42725">MAEMWISMGPQHPMTHGLWTLKVKVDGETVVDTEPDLGFIHRGVEKICEARDFTQITTYCDRLCYASANTWSHSYIYATEDLLEVEVPERAEYIRLVAIELQRIASHLMWLGAYGPDTGNLSIMVWCLREREMMMDLLQELGGSRLHYNFPRVGGVKRDLPHGFAQRARAKVNLFLNRIQEYEALFDESTVFLVRTQGVGYAKPEEMVNHGVTGPNLRAGGVNYDVRWAHPYGVYSELDWEPPVERSSIKGADCYDRYRVRVEEMRQSANMVLQALDKMPGGADTYHEPGDPMILAKAPSRAPEGTSGAHHFEDSRGESMFYIVGGGENRGKHPYRVSIRSPMFITIPYAAKCMIGYKVADIPAIMGSFDPCIGETDR</sequence>
<protein>
    <submittedName>
        <fullName evidence="8">NADH-quinone oxidoreductase subunit NuoD</fullName>
    </submittedName>
</protein>
<evidence type="ECO:0000256" key="2">
    <source>
        <dbReference type="ARBA" id="ARBA00022448"/>
    </source>
</evidence>
<keyword evidence="5" id="KW-0479">Metal-binding</keyword>
<name>A0A2V3HXR7_9ARCH</name>
<comment type="similarity">
    <text evidence="1 6">Belongs to the complex I 49 kDa subunit family.</text>
</comment>
<dbReference type="Proteomes" id="UP000248161">
    <property type="component" value="Unassembled WGS sequence"/>
</dbReference>
<dbReference type="Gene3D" id="1.10.645.10">
    <property type="entry name" value="Cytochrome-c3 Hydrogenase, chain B"/>
    <property type="match status" value="1"/>
</dbReference>
<dbReference type="PROSITE" id="PS00535">
    <property type="entry name" value="COMPLEX1_49K"/>
    <property type="match status" value="1"/>
</dbReference>
<keyword evidence="5" id="KW-0460">Magnesium</keyword>
<evidence type="ECO:0000313" key="9">
    <source>
        <dbReference type="Proteomes" id="UP000248161"/>
    </source>
</evidence>
<dbReference type="InterPro" id="IPR029014">
    <property type="entry name" value="NiFe-Hase_large"/>
</dbReference>
<evidence type="ECO:0000256" key="1">
    <source>
        <dbReference type="ARBA" id="ARBA00005769"/>
    </source>
</evidence>
<dbReference type="PANTHER" id="PTHR11993:SF10">
    <property type="entry name" value="NADH DEHYDROGENASE [UBIQUINONE] IRON-SULFUR PROTEIN 2, MITOCHONDRIAL"/>
    <property type="match status" value="1"/>
</dbReference>
<gene>
    <name evidence="8" type="ORF">CXX69_00900</name>
</gene>
<evidence type="ECO:0000256" key="3">
    <source>
        <dbReference type="ARBA" id="ARBA00022967"/>
    </source>
</evidence>
<keyword evidence="4 6" id="KW-0520">NAD</keyword>
<dbReference type="GO" id="GO:0016151">
    <property type="term" value="F:nickel cation binding"/>
    <property type="evidence" value="ECO:0007669"/>
    <property type="project" value="InterPro"/>
</dbReference>
<dbReference type="AlphaFoldDB" id="A0A2V3HXR7"/>
<dbReference type="InterPro" id="IPR022885">
    <property type="entry name" value="NDH1_su_D/H"/>
</dbReference>
<dbReference type="Pfam" id="PF00346">
    <property type="entry name" value="Complex1_49kDa"/>
    <property type="match status" value="1"/>
</dbReference>
<dbReference type="GO" id="GO:0016651">
    <property type="term" value="F:oxidoreductase activity, acting on NAD(P)H"/>
    <property type="evidence" value="ECO:0007669"/>
    <property type="project" value="InterPro"/>
</dbReference>
<dbReference type="PANTHER" id="PTHR11993">
    <property type="entry name" value="NADH-UBIQUINONE OXIDOREDUCTASE 49 KDA SUBUNIT"/>
    <property type="match status" value="1"/>
</dbReference>
<reference evidence="8 9" key="1">
    <citation type="journal article" date="2015" name="Nat. Commun.">
        <title>Genomic and transcriptomic evidence for scavenging of diverse organic compounds by widespread deep-sea archaea.</title>
        <authorList>
            <person name="Li M."/>
            <person name="Baker B.J."/>
            <person name="Anantharaman K."/>
            <person name="Jain S."/>
            <person name="Breier J.A."/>
            <person name="Dick G.J."/>
        </authorList>
    </citation>
    <scope>NUCLEOTIDE SEQUENCE [LARGE SCALE GENOMIC DNA]</scope>
    <source>
        <strain evidence="8">Cayman_51_deep</strain>
    </source>
</reference>
<feature type="binding site" evidence="5">
    <location>
        <position position="64"/>
    </location>
    <ligand>
        <name>Ni(2+)</name>
        <dbReference type="ChEBI" id="CHEBI:49786"/>
    </ligand>
</feature>
<dbReference type="EMBL" id="PSPG01000001">
    <property type="protein sequence ID" value="PXF22521.1"/>
    <property type="molecule type" value="Genomic_DNA"/>
</dbReference>
<dbReference type="InterPro" id="IPR001135">
    <property type="entry name" value="NADH_Q_OxRdtase_suD"/>
</dbReference>
<evidence type="ECO:0000256" key="5">
    <source>
        <dbReference type="PIRSR" id="PIRSR601501-1"/>
    </source>
</evidence>
<keyword evidence="5" id="KW-0533">Nickel</keyword>
<evidence type="ECO:0000313" key="8">
    <source>
        <dbReference type="EMBL" id="PXF22521.1"/>
    </source>
</evidence>
<feature type="domain" description="NADH-quinone oxidoreductase subunit D" evidence="7">
    <location>
        <begin position="117"/>
        <end position="378"/>
    </location>
</feature>
<dbReference type="GO" id="GO:0051287">
    <property type="term" value="F:NAD binding"/>
    <property type="evidence" value="ECO:0007669"/>
    <property type="project" value="InterPro"/>
</dbReference>
<dbReference type="GO" id="GO:0048038">
    <property type="term" value="F:quinone binding"/>
    <property type="evidence" value="ECO:0007669"/>
    <property type="project" value="InterPro"/>
</dbReference>
<proteinExistence type="inferred from homology"/>
<organism evidence="8 9">
    <name type="scientific">Candidatus Thalassarchaeum betae</name>
    <dbReference type="NCBI Taxonomy" id="2599289"/>
    <lineage>
        <taxon>Archaea</taxon>
        <taxon>Methanobacteriati</taxon>
        <taxon>Thermoplasmatota</taxon>
        <taxon>Candidatus Poseidoniia</taxon>
        <taxon>Candidatus Poseidoniales</taxon>
        <taxon>Candidatus Thalassarchaeaceae</taxon>
        <taxon>Candidatus Thalassarchaeum</taxon>
    </lineage>
</organism>
<dbReference type="SUPFAM" id="SSF56762">
    <property type="entry name" value="HydB/Nqo4-like"/>
    <property type="match status" value="1"/>
</dbReference>
<dbReference type="NCBIfam" id="NF004739">
    <property type="entry name" value="PRK06075.1"/>
    <property type="match status" value="1"/>
</dbReference>